<dbReference type="CDD" id="cd00238">
    <property type="entry name" value="ERp29c"/>
    <property type="match status" value="1"/>
</dbReference>
<proteinExistence type="predicted"/>
<dbReference type="PANTHER" id="PTHR12211">
    <property type="entry name" value="ENDOPLASMIC RETICULUM PROTEIN ERP29"/>
    <property type="match status" value="1"/>
</dbReference>
<evidence type="ECO:0000259" key="4">
    <source>
        <dbReference type="Pfam" id="PF07912"/>
    </source>
</evidence>
<dbReference type="GO" id="GO:0005788">
    <property type="term" value="C:endoplasmic reticulum lumen"/>
    <property type="evidence" value="ECO:0007669"/>
    <property type="project" value="InterPro"/>
</dbReference>
<dbReference type="GO" id="GO:0009306">
    <property type="term" value="P:protein secretion"/>
    <property type="evidence" value="ECO:0007669"/>
    <property type="project" value="InterPro"/>
</dbReference>
<dbReference type="FunFam" id="3.40.30.10:FF:000133">
    <property type="entry name" value="Endoplasmic reticulum resident protein 29"/>
    <property type="match status" value="1"/>
</dbReference>
<evidence type="ECO:0000313" key="5">
    <source>
        <dbReference type="Ensembl" id="ENSLLEP00000014861.1"/>
    </source>
</evidence>
<organism evidence="5 6">
    <name type="scientific">Leptobrachium leishanense</name>
    <name type="common">Leishan spiny toad</name>
    <dbReference type="NCBI Taxonomy" id="445787"/>
    <lineage>
        <taxon>Eukaryota</taxon>
        <taxon>Metazoa</taxon>
        <taxon>Chordata</taxon>
        <taxon>Craniata</taxon>
        <taxon>Vertebrata</taxon>
        <taxon>Euteleostomi</taxon>
        <taxon>Amphibia</taxon>
        <taxon>Batrachia</taxon>
        <taxon>Anura</taxon>
        <taxon>Pelobatoidea</taxon>
        <taxon>Megophryidae</taxon>
        <taxon>Leptobrachium</taxon>
    </lineage>
</organism>
<dbReference type="Ensembl" id="ENSLLET00000015437.1">
    <property type="protein sequence ID" value="ENSLLEP00000014861.1"/>
    <property type="gene ID" value="ENSLLEG00000009449.1"/>
</dbReference>
<protein>
    <recommendedName>
        <fullName evidence="1">Endoplasmic reticulum resident protein 29</fullName>
    </recommendedName>
</protein>
<name>A0A8C5MLR9_9ANUR</name>
<evidence type="ECO:0000259" key="3">
    <source>
        <dbReference type="Pfam" id="PF07749"/>
    </source>
</evidence>
<keyword evidence="6" id="KW-1185">Reference proteome</keyword>
<keyword evidence="2" id="KW-0256">Endoplasmic reticulum</keyword>
<dbReference type="SUPFAM" id="SSF52833">
    <property type="entry name" value="Thioredoxin-like"/>
    <property type="match status" value="1"/>
</dbReference>
<dbReference type="InterPro" id="IPR036249">
    <property type="entry name" value="Thioredoxin-like_sf"/>
</dbReference>
<dbReference type="InterPro" id="IPR016855">
    <property type="entry name" value="ERp29"/>
</dbReference>
<dbReference type="Gene3D" id="3.40.30.10">
    <property type="entry name" value="Glutaredoxin"/>
    <property type="match status" value="1"/>
</dbReference>
<dbReference type="AlphaFoldDB" id="A0A8C5MLR9"/>
<dbReference type="InterPro" id="IPR011679">
    <property type="entry name" value="ERp29_C"/>
</dbReference>
<evidence type="ECO:0000256" key="1">
    <source>
        <dbReference type="ARBA" id="ARBA00014173"/>
    </source>
</evidence>
<dbReference type="Proteomes" id="UP000694569">
    <property type="component" value="Unplaced"/>
</dbReference>
<evidence type="ECO:0000256" key="2">
    <source>
        <dbReference type="ARBA" id="ARBA00022824"/>
    </source>
</evidence>
<evidence type="ECO:0000313" key="6">
    <source>
        <dbReference type="Proteomes" id="UP000694569"/>
    </source>
</evidence>
<reference evidence="5" key="1">
    <citation type="submission" date="2025-08" db="UniProtKB">
        <authorList>
            <consortium name="Ensembl"/>
        </authorList>
    </citation>
    <scope>IDENTIFICATION</scope>
</reference>
<gene>
    <name evidence="5" type="primary">ERP29</name>
</gene>
<dbReference type="FunFam" id="1.20.1150.12:FF:000001">
    <property type="entry name" value="Endoplasmic reticulum resident protein 29"/>
    <property type="match status" value="1"/>
</dbReference>
<dbReference type="Pfam" id="PF07749">
    <property type="entry name" value="ERp29"/>
    <property type="match status" value="1"/>
</dbReference>
<dbReference type="Pfam" id="PF07912">
    <property type="entry name" value="ERp29_N"/>
    <property type="match status" value="1"/>
</dbReference>
<feature type="domain" description="Endoplasmic reticulum resident protein 29 C-terminal" evidence="3">
    <location>
        <begin position="155"/>
        <end position="250"/>
    </location>
</feature>
<dbReference type="Gene3D" id="1.20.1150.12">
    <property type="entry name" value="Endoplasmic reticulum resident protein 29, C-terminal domain"/>
    <property type="match status" value="1"/>
</dbReference>
<dbReference type="InterPro" id="IPR012883">
    <property type="entry name" value="ERp29_N"/>
</dbReference>
<feature type="domain" description="ERp29 N-terminal" evidence="4">
    <location>
        <begin position="47"/>
        <end position="154"/>
    </location>
</feature>
<dbReference type="InterPro" id="IPR036356">
    <property type="entry name" value="ERp29_C_sf"/>
</dbReference>
<reference evidence="5" key="2">
    <citation type="submission" date="2025-09" db="UniProtKB">
        <authorList>
            <consortium name="Ensembl"/>
        </authorList>
    </citation>
    <scope>IDENTIFICATION</scope>
</reference>
<dbReference type="GeneTree" id="ENSGT00390000018566"/>
<dbReference type="SUPFAM" id="SSF47933">
    <property type="entry name" value="ERP29 C domain-like"/>
    <property type="match status" value="1"/>
</dbReference>
<accession>A0A8C5MLR9</accession>
<dbReference type="PANTHER" id="PTHR12211:SF0">
    <property type="entry name" value="ENDOPLASMIC RETICULUM RESIDENT PROTEIN 29"/>
    <property type="match status" value="1"/>
</dbReference>
<sequence length="260" mass="29503">MARYTPDTGSQCWAGLPVSAGLGKLAACMKSTRPAFPSGGRNTHPLKVIPNSKFALVKFDTQYPYGEKQEEFKQLAESLSSRKDLLVADIGISDYGDKLNLELNDRYNLDKDNFPYYYLFVDGDLNNPIIYTGPVKATTIQLWLKTNGVYLGMPGCLEKYDGLAREFIRSPEKEDRADLLQKAQSMLADIGESDKKLAEQYVKIMSKMIDQGDLFAKSEYERITHLIEKNKMSESKKEDLQKRLNIISSFQNRGQEKEEL</sequence>
<dbReference type="OrthoDB" id="417262at2759"/>